<name>A0A1L9VAA6_ASPGL</name>
<protein>
    <submittedName>
        <fullName evidence="2">Uncharacterized protein</fullName>
    </submittedName>
</protein>
<dbReference type="VEuPathDB" id="FungiDB:ASPGLDRAFT_84691"/>
<proteinExistence type="predicted"/>
<accession>A0A1L9VAA6</accession>
<evidence type="ECO:0000313" key="3">
    <source>
        <dbReference type="Proteomes" id="UP000184300"/>
    </source>
</evidence>
<evidence type="ECO:0000256" key="1">
    <source>
        <dbReference type="SAM" id="MobiDB-lite"/>
    </source>
</evidence>
<keyword evidence="3" id="KW-1185">Reference proteome</keyword>
<dbReference type="STRING" id="1160497.A0A1L9VAA6"/>
<reference evidence="3" key="1">
    <citation type="journal article" date="2017" name="Genome Biol.">
        <title>Comparative genomics reveals high biological diversity and specific adaptations in the industrially and medically important fungal genus Aspergillus.</title>
        <authorList>
            <person name="de Vries R.P."/>
            <person name="Riley R."/>
            <person name="Wiebenga A."/>
            <person name="Aguilar-Osorio G."/>
            <person name="Amillis S."/>
            <person name="Uchima C.A."/>
            <person name="Anderluh G."/>
            <person name="Asadollahi M."/>
            <person name="Askin M."/>
            <person name="Barry K."/>
            <person name="Battaglia E."/>
            <person name="Bayram O."/>
            <person name="Benocci T."/>
            <person name="Braus-Stromeyer S.A."/>
            <person name="Caldana C."/>
            <person name="Canovas D."/>
            <person name="Cerqueira G.C."/>
            <person name="Chen F."/>
            <person name="Chen W."/>
            <person name="Choi C."/>
            <person name="Clum A."/>
            <person name="Dos Santos R.A."/>
            <person name="Damasio A.R."/>
            <person name="Diallinas G."/>
            <person name="Emri T."/>
            <person name="Fekete E."/>
            <person name="Flipphi M."/>
            <person name="Freyberg S."/>
            <person name="Gallo A."/>
            <person name="Gournas C."/>
            <person name="Habgood R."/>
            <person name="Hainaut M."/>
            <person name="Harispe M.L."/>
            <person name="Henrissat B."/>
            <person name="Hilden K.S."/>
            <person name="Hope R."/>
            <person name="Hossain A."/>
            <person name="Karabika E."/>
            <person name="Karaffa L."/>
            <person name="Karanyi Z."/>
            <person name="Krasevec N."/>
            <person name="Kuo A."/>
            <person name="Kusch H."/>
            <person name="LaButti K."/>
            <person name="Lagendijk E.L."/>
            <person name="Lapidus A."/>
            <person name="Levasseur A."/>
            <person name="Lindquist E."/>
            <person name="Lipzen A."/>
            <person name="Logrieco A.F."/>
            <person name="MacCabe A."/>
            <person name="Maekelae M.R."/>
            <person name="Malavazi I."/>
            <person name="Melin P."/>
            <person name="Meyer V."/>
            <person name="Mielnichuk N."/>
            <person name="Miskei M."/>
            <person name="Molnar A.P."/>
            <person name="Mule G."/>
            <person name="Ngan C.Y."/>
            <person name="Orejas M."/>
            <person name="Orosz E."/>
            <person name="Ouedraogo J.P."/>
            <person name="Overkamp K.M."/>
            <person name="Park H.-S."/>
            <person name="Perrone G."/>
            <person name="Piumi F."/>
            <person name="Punt P.J."/>
            <person name="Ram A.F."/>
            <person name="Ramon A."/>
            <person name="Rauscher S."/>
            <person name="Record E."/>
            <person name="Riano-Pachon D.M."/>
            <person name="Robert V."/>
            <person name="Roehrig J."/>
            <person name="Ruller R."/>
            <person name="Salamov A."/>
            <person name="Salih N.S."/>
            <person name="Samson R.A."/>
            <person name="Sandor E."/>
            <person name="Sanguinetti M."/>
            <person name="Schuetze T."/>
            <person name="Sepcic K."/>
            <person name="Shelest E."/>
            <person name="Sherlock G."/>
            <person name="Sophianopoulou V."/>
            <person name="Squina F.M."/>
            <person name="Sun H."/>
            <person name="Susca A."/>
            <person name="Todd R.B."/>
            <person name="Tsang A."/>
            <person name="Unkles S.E."/>
            <person name="van de Wiele N."/>
            <person name="van Rossen-Uffink D."/>
            <person name="Oliveira J.V."/>
            <person name="Vesth T.C."/>
            <person name="Visser J."/>
            <person name="Yu J.-H."/>
            <person name="Zhou M."/>
            <person name="Andersen M.R."/>
            <person name="Archer D.B."/>
            <person name="Baker S.E."/>
            <person name="Benoit I."/>
            <person name="Brakhage A.A."/>
            <person name="Braus G.H."/>
            <person name="Fischer R."/>
            <person name="Frisvad J.C."/>
            <person name="Goldman G.H."/>
            <person name="Houbraken J."/>
            <person name="Oakley B."/>
            <person name="Pocsi I."/>
            <person name="Scazzocchio C."/>
            <person name="Seiboth B."/>
            <person name="vanKuyk P.A."/>
            <person name="Wortman J."/>
            <person name="Dyer P.S."/>
            <person name="Grigoriev I.V."/>
        </authorList>
    </citation>
    <scope>NUCLEOTIDE SEQUENCE [LARGE SCALE GENOMIC DNA]</scope>
    <source>
        <strain evidence="3">CBS 516.65</strain>
    </source>
</reference>
<dbReference type="OrthoDB" id="2958217at2759"/>
<dbReference type="AlphaFoldDB" id="A0A1L9VAA6"/>
<sequence>MGYTHYYNIQNWDSPEWTRAWPQLIHDVPSIISTAKIPLQHAEDTTDEEIPPQPPLVDIKKGIKLNGVEDEGYEDLILSRDSRKWNVKTNRRPYDKVVACVLLRAYMLAPGEFRLRSDGYWDYEDEWGVVRELYGRIWPGEEIKRPWREEEDDGVGEADDVEKSDFMG</sequence>
<gene>
    <name evidence="2" type="ORF">ASPGLDRAFT_84691</name>
</gene>
<feature type="compositionally biased region" description="Acidic residues" evidence="1">
    <location>
        <begin position="149"/>
        <end position="160"/>
    </location>
</feature>
<dbReference type="EMBL" id="KV878908">
    <property type="protein sequence ID" value="OJJ80864.1"/>
    <property type="molecule type" value="Genomic_DNA"/>
</dbReference>
<evidence type="ECO:0000313" key="2">
    <source>
        <dbReference type="EMBL" id="OJJ80864.1"/>
    </source>
</evidence>
<dbReference type="GeneID" id="34466551"/>
<organism evidence="2 3">
    <name type="scientific">Aspergillus glaucus CBS 516.65</name>
    <dbReference type="NCBI Taxonomy" id="1160497"/>
    <lineage>
        <taxon>Eukaryota</taxon>
        <taxon>Fungi</taxon>
        <taxon>Dikarya</taxon>
        <taxon>Ascomycota</taxon>
        <taxon>Pezizomycotina</taxon>
        <taxon>Eurotiomycetes</taxon>
        <taxon>Eurotiomycetidae</taxon>
        <taxon>Eurotiales</taxon>
        <taxon>Aspergillaceae</taxon>
        <taxon>Aspergillus</taxon>
        <taxon>Aspergillus subgen. Aspergillus</taxon>
    </lineage>
</organism>
<feature type="region of interest" description="Disordered" evidence="1">
    <location>
        <begin position="148"/>
        <end position="168"/>
    </location>
</feature>
<dbReference type="Proteomes" id="UP000184300">
    <property type="component" value="Unassembled WGS sequence"/>
</dbReference>
<dbReference type="RefSeq" id="XP_022397562.1">
    <property type="nucleotide sequence ID" value="XM_022550291.1"/>
</dbReference>